<proteinExistence type="predicted"/>
<name>A4BRM6_9GAMM</name>
<organism evidence="1 2">
    <name type="scientific">Nitrococcus mobilis Nb-231</name>
    <dbReference type="NCBI Taxonomy" id="314278"/>
    <lineage>
        <taxon>Bacteria</taxon>
        <taxon>Pseudomonadati</taxon>
        <taxon>Pseudomonadota</taxon>
        <taxon>Gammaproteobacteria</taxon>
        <taxon>Chromatiales</taxon>
        <taxon>Ectothiorhodospiraceae</taxon>
        <taxon>Nitrococcus</taxon>
    </lineage>
</organism>
<accession>A4BRM6</accession>
<dbReference type="Proteomes" id="UP000003374">
    <property type="component" value="Unassembled WGS sequence"/>
</dbReference>
<dbReference type="HOGENOM" id="CLU_3366078_0_0_6"/>
<protein>
    <submittedName>
        <fullName evidence="1">Uncharacterized protein</fullName>
    </submittedName>
</protein>
<dbReference type="AlphaFoldDB" id="A4BRM6"/>
<sequence>MRARIIGWINTAPPYFKSRFFLIFSPKLLTSFLLV</sequence>
<keyword evidence="2" id="KW-1185">Reference proteome</keyword>
<reference evidence="1 2" key="1">
    <citation type="submission" date="2006-02" db="EMBL/GenBank/DDBJ databases">
        <authorList>
            <person name="Waterbury J."/>
            <person name="Ferriera S."/>
            <person name="Johnson J."/>
            <person name="Kravitz S."/>
            <person name="Halpern A."/>
            <person name="Remington K."/>
            <person name="Beeson K."/>
            <person name="Tran B."/>
            <person name="Rogers Y.-H."/>
            <person name="Friedman R."/>
            <person name="Venter J.C."/>
        </authorList>
    </citation>
    <scope>NUCLEOTIDE SEQUENCE [LARGE SCALE GENOMIC DNA]</scope>
    <source>
        <strain evidence="1 2">Nb-231</strain>
    </source>
</reference>
<comment type="caution">
    <text evidence="1">The sequence shown here is derived from an EMBL/GenBank/DDBJ whole genome shotgun (WGS) entry which is preliminary data.</text>
</comment>
<dbReference type="EMBL" id="AAOF01000007">
    <property type="protein sequence ID" value="EAR21597.1"/>
    <property type="molecule type" value="Genomic_DNA"/>
</dbReference>
<gene>
    <name evidence="1" type="ORF">NB231_02483</name>
</gene>
<evidence type="ECO:0000313" key="2">
    <source>
        <dbReference type="Proteomes" id="UP000003374"/>
    </source>
</evidence>
<evidence type="ECO:0000313" key="1">
    <source>
        <dbReference type="EMBL" id="EAR21597.1"/>
    </source>
</evidence>
<dbReference type="STRING" id="314278.NB231_02483"/>